<evidence type="ECO:0000313" key="2">
    <source>
        <dbReference type="EMBL" id="KIK74123.1"/>
    </source>
</evidence>
<evidence type="ECO:0000256" key="1">
    <source>
        <dbReference type="SAM" id="MobiDB-lite"/>
    </source>
</evidence>
<keyword evidence="3" id="KW-1185">Reference proteome</keyword>
<evidence type="ECO:0000313" key="3">
    <source>
        <dbReference type="Proteomes" id="UP000054538"/>
    </source>
</evidence>
<dbReference type="EMBL" id="KN829144">
    <property type="protein sequence ID" value="KIK74123.1"/>
    <property type="molecule type" value="Genomic_DNA"/>
</dbReference>
<dbReference type="HOGENOM" id="CLU_1082223_0_0_1"/>
<proteinExistence type="predicted"/>
<reference evidence="3" key="2">
    <citation type="submission" date="2015-01" db="EMBL/GenBank/DDBJ databases">
        <title>Evolutionary Origins and Diversification of the Mycorrhizal Mutualists.</title>
        <authorList>
            <consortium name="DOE Joint Genome Institute"/>
            <consortium name="Mycorrhizal Genomics Consortium"/>
            <person name="Kohler A."/>
            <person name="Kuo A."/>
            <person name="Nagy L.G."/>
            <person name="Floudas D."/>
            <person name="Copeland A."/>
            <person name="Barry K.W."/>
            <person name="Cichocki N."/>
            <person name="Veneault-Fourrey C."/>
            <person name="LaButti K."/>
            <person name="Lindquist E.A."/>
            <person name="Lipzen A."/>
            <person name="Lundell T."/>
            <person name="Morin E."/>
            <person name="Murat C."/>
            <person name="Riley R."/>
            <person name="Ohm R."/>
            <person name="Sun H."/>
            <person name="Tunlid A."/>
            <person name="Henrissat B."/>
            <person name="Grigoriev I.V."/>
            <person name="Hibbett D.S."/>
            <person name="Martin F."/>
        </authorList>
    </citation>
    <scope>NUCLEOTIDE SEQUENCE [LARGE SCALE GENOMIC DNA]</scope>
    <source>
        <strain evidence="3">Ve08.2h10</strain>
    </source>
</reference>
<sequence>MRHGRSGVHSYTKLHNHLDLEKVHKQVLIKTNFMEKYPSPTWVSQKHKFGIIEADKAMLAMPTPESALNSGVFESPMIQTLEHNSAGQSLALTTPSSSQSQEHANGAQVASVEGLSNSLITCPFPEVIRTLISDGAEADLANESTQAWIGADVSGAAGTFRTPAFINAHPIPAPQHYPPVVIQPFSSSSVTSTSHDSDDPSHLVMRNLFHFPLPNEMMTPSLKALLAFWQAGKTALANEMQVHDSVCAQMFNSSLSV</sequence>
<accession>A0A0D0CFC2</accession>
<reference evidence="2 3" key="1">
    <citation type="submission" date="2014-04" db="EMBL/GenBank/DDBJ databases">
        <authorList>
            <consortium name="DOE Joint Genome Institute"/>
            <person name="Kuo A."/>
            <person name="Kohler A."/>
            <person name="Jargeat P."/>
            <person name="Nagy L.G."/>
            <person name="Floudas D."/>
            <person name="Copeland A."/>
            <person name="Barry K.W."/>
            <person name="Cichocki N."/>
            <person name="Veneault-Fourrey C."/>
            <person name="LaButti K."/>
            <person name="Lindquist E.A."/>
            <person name="Lipzen A."/>
            <person name="Lundell T."/>
            <person name="Morin E."/>
            <person name="Murat C."/>
            <person name="Sun H."/>
            <person name="Tunlid A."/>
            <person name="Henrissat B."/>
            <person name="Grigoriev I.V."/>
            <person name="Hibbett D.S."/>
            <person name="Martin F."/>
            <person name="Nordberg H.P."/>
            <person name="Cantor M.N."/>
            <person name="Hua S.X."/>
        </authorList>
    </citation>
    <scope>NUCLEOTIDE SEQUENCE [LARGE SCALE GENOMIC DNA]</scope>
    <source>
        <strain evidence="2 3">Ve08.2h10</strain>
    </source>
</reference>
<protein>
    <submittedName>
        <fullName evidence="2">Uncharacterized protein</fullName>
    </submittedName>
</protein>
<gene>
    <name evidence="2" type="ORF">PAXRUDRAFT_20189</name>
</gene>
<feature type="compositionally biased region" description="Polar residues" evidence="1">
    <location>
        <begin position="89"/>
        <end position="103"/>
    </location>
</feature>
<dbReference type="AlphaFoldDB" id="A0A0D0CFC2"/>
<dbReference type="InParanoid" id="A0A0D0CFC2"/>
<dbReference type="Proteomes" id="UP000054538">
    <property type="component" value="Unassembled WGS sequence"/>
</dbReference>
<name>A0A0D0CFC2_9AGAM</name>
<organism evidence="2 3">
    <name type="scientific">Paxillus rubicundulus Ve08.2h10</name>
    <dbReference type="NCBI Taxonomy" id="930991"/>
    <lineage>
        <taxon>Eukaryota</taxon>
        <taxon>Fungi</taxon>
        <taxon>Dikarya</taxon>
        <taxon>Basidiomycota</taxon>
        <taxon>Agaricomycotina</taxon>
        <taxon>Agaricomycetes</taxon>
        <taxon>Agaricomycetidae</taxon>
        <taxon>Boletales</taxon>
        <taxon>Paxilineae</taxon>
        <taxon>Paxillaceae</taxon>
        <taxon>Paxillus</taxon>
    </lineage>
</organism>
<feature type="region of interest" description="Disordered" evidence="1">
    <location>
        <begin position="89"/>
        <end position="109"/>
    </location>
</feature>